<reference evidence="3 4" key="1">
    <citation type="submission" date="2017-12" db="EMBL/GenBank/DDBJ databases">
        <title>Phylogenetic diversity of female urinary microbiome.</title>
        <authorList>
            <person name="Thomas-White K."/>
            <person name="Wolfe A.J."/>
        </authorList>
    </citation>
    <scope>NUCLEOTIDE SEQUENCE [LARGE SCALE GENOMIC DNA]</scope>
    <source>
        <strain evidence="3 4">UMB1298</strain>
    </source>
</reference>
<dbReference type="Pfam" id="PF02720">
    <property type="entry name" value="DUF222"/>
    <property type="match status" value="1"/>
</dbReference>
<dbReference type="Proteomes" id="UP000234206">
    <property type="component" value="Unassembled WGS sequence"/>
</dbReference>
<feature type="region of interest" description="Disordered" evidence="1">
    <location>
        <begin position="99"/>
        <end position="181"/>
    </location>
</feature>
<accession>A0A2I1P9T3</accession>
<keyword evidence="3" id="KW-0255">Endonuclease</keyword>
<gene>
    <name evidence="3" type="ORF">CYJ76_08205</name>
</gene>
<dbReference type="SMART" id="SM00507">
    <property type="entry name" value="HNHc"/>
    <property type="match status" value="1"/>
</dbReference>
<dbReference type="EMBL" id="PKIZ01000014">
    <property type="protein sequence ID" value="PKZ41389.1"/>
    <property type="molecule type" value="Genomic_DNA"/>
</dbReference>
<sequence length="529" mass="56627">MAAVTHDAAPPAPPPPAGPVSTGPPDGATPGSGALGRAHDAVARAHEAADALIRAVASLGEAASTLGPQELEWLVEQTQALANRHDRVRSRALDVVRRTREAGRAGHDDDAQFTAGRTRTDRRSASEDERLARALGNHAPAEPEDVDTGEPNGPGSAGSGDRGEGAGRRQSPTADAWDAGRITRQQARIITSALEDLPEDVTPEERLRIETRLVRKAQRMSPGQLRREARRCLQELDRTAAEVDAHHDAVVRSEEEAAWEAASFWMVDRGDGTSYGQFVLPTLQARMLGKALQAATAPRRLAHQQRQQSATRGAADDAGTGPLEGEPGLPEPAGDELTGTAWRDQQIDWSHERGKAFAELIDHLPTDHLGSKINAILLVTTDLETLRGETDRTGITDTGDDVSAGQVRRLASNAGIIPVVMGGESLPLDLGRQSRSFTDGQRAALATRYRECAAEDCDRPFSWCEIHHDQPWAPVRGPGGEVLDPGGGATDLTNGIPLCGRHHRRLSDPTVRHVVHRAPDGTAVVGFRP</sequence>
<evidence type="ECO:0000313" key="3">
    <source>
        <dbReference type="EMBL" id="PKZ41389.1"/>
    </source>
</evidence>
<keyword evidence="3" id="KW-0540">Nuclease</keyword>
<feature type="compositionally biased region" description="Basic and acidic residues" evidence="1">
    <location>
        <begin position="99"/>
        <end position="110"/>
    </location>
</feature>
<dbReference type="CDD" id="cd00085">
    <property type="entry name" value="HNHc"/>
    <property type="match status" value="1"/>
</dbReference>
<dbReference type="AlphaFoldDB" id="A0A2I1P9T3"/>
<proteinExistence type="predicted"/>
<organism evidence="3 4">
    <name type="scientific">Kytococcus schroeteri</name>
    <dbReference type="NCBI Taxonomy" id="138300"/>
    <lineage>
        <taxon>Bacteria</taxon>
        <taxon>Bacillati</taxon>
        <taxon>Actinomycetota</taxon>
        <taxon>Actinomycetes</taxon>
        <taxon>Micrococcales</taxon>
        <taxon>Kytococcaceae</taxon>
        <taxon>Kytococcus</taxon>
    </lineage>
</organism>
<feature type="compositionally biased region" description="Low complexity" evidence="1">
    <location>
        <begin position="310"/>
        <end position="337"/>
    </location>
</feature>
<evidence type="ECO:0000259" key="2">
    <source>
        <dbReference type="SMART" id="SM00507"/>
    </source>
</evidence>
<dbReference type="GO" id="GO:0004519">
    <property type="term" value="F:endonuclease activity"/>
    <property type="evidence" value="ECO:0007669"/>
    <property type="project" value="UniProtKB-KW"/>
</dbReference>
<keyword evidence="4" id="KW-1185">Reference proteome</keyword>
<dbReference type="InterPro" id="IPR003870">
    <property type="entry name" value="DUF222"/>
</dbReference>
<comment type="caution">
    <text evidence="3">The sequence shown here is derived from an EMBL/GenBank/DDBJ whole genome shotgun (WGS) entry which is preliminary data.</text>
</comment>
<feature type="domain" description="HNH nuclease" evidence="2">
    <location>
        <begin position="440"/>
        <end position="504"/>
    </location>
</feature>
<name>A0A2I1P9T3_9MICO</name>
<evidence type="ECO:0000313" key="4">
    <source>
        <dbReference type="Proteomes" id="UP000234206"/>
    </source>
</evidence>
<keyword evidence="3" id="KW-0378">Hydrolase</keyword>
<dbReference type="OrthoDB" id="3634417at2"/>
<feature type="region of interest" description="Disordered" evidence="1">
    <location>
        <begin position="1"/>
        <end position="42"/>
    </location>
</feature>
<feature type="compositionally biased region" description="Basic and acidic residues" evidence="1">
    <location>
        <begin position="118"/>
        <end position="132"/>
    </location>
</feature>
<evidence type="ECO:0000256" key="1">
    <source>
        <dbReference type="SAM" id="MobiDB-lite"/>
    </source>
</evidence>
<dbReference type="InterPro" id="IPR003615">
    <property type="entry name" value="HNH_nuc"/>
</dbReference>
<protein>
    <submittedName>
        <fullName evidence="3">HNH endonuclease</fullName>
    </submittedName>
</protein>
<feature type="region of interest" description="Disordered" evidence="1">
    <location>
        <begin position="296"/>
        <end position="339"/>
    </location>
</feature>